<reference evidence="2 3" key="1">
    <citation type="submission" date="2020-08" db="EMBL/GenBank/DDBJ databases">
        <title>Genomic Encyclopedia of Type Strains, Phase IV (KMG-IV): sequencing the most valuable type-strain genomes for metagenomic binning, comparative biology and taxonomic classification.</title>
        <authorList>
            <person name="Goeker M."/>
        </authorList>
    </citation>
    <scope>NUCLEOTIDE SEQUENCE [LARGE SCALE GENOMIC DNA]</scope>
    <source>
        <strain evidence="2 3">DSM 26189</strain>
    </source>
</reference>
<evidence type="ECO:0000313" key="2">
    <source>
        <dbReference type="EMBL" id="MBB3928307.1"/>
    </source>
</evidence>
<sequence length="417" mass="45331">MRLWPFSRSTETRSASIENPTVPVSAANFLSFFGVQSGNLPVVTIDSALTVPAVSAAVTFLASSLANLPLHAYRATKDSGERTGGTLQRILNEAPNDEWSSFGWRKYFWSQVFTGGRAFSWIERAGNTVIGIWPMDPASTQVKLVNGRRVYTFGGVKDYPAADVIDVPFLLKRDQLSSYSPIVMGAKAIQLALAMNDYGSNFFAGGGVPPLSLTGPLPTGPDAMKRAQGDIMRSISTARESDSPIFPIPPGYELKQVGFDPDKGQMTEARLFQIQEIARVYNIPPVFLQDLSRGTFANVEQQDLHLIKHLIAQWAKAFEDELNLKLFGAANNRRYVEHSLDGLMRGDFLGRMQAMAMGVQNGLLMPDEARALDNRPADPSGNGARLYMQGAMAPLGTNTYGDQTDAANNGGVDDAGN</sequence>
<keyword evidence="3" id="KW-1185">Reference proteome</keyword>
<dbReference type="InterPro" id="IPR006427">
    <property type="entry name" value="Portal_HK97"/>
</dbReference>
<evidence type="ECO:0000313" key="3">
    <source>
        <dbReference type="Proteomes" id="UP000571950"/>
    </source>
</evidence>
<comment type="caution">
    <text evidence="2">The sequence shown here is derived from an EMBL/GenBank/DDBJ whole genome shotgun (WGS) entry which is preliminary data.</text>
</comment>
<dbReference type="Pfam" id="PF04860">
    <property type="entry name" value="Phage_portal"/>
    <property type="match status" value="1"/>
</dbReference>
<feature type="compositionally biased region" description="Polar residues" evidence="1">
    <location>
        <begin position="398"/>
        <end position="407"/>
    </location>
</feature>
<proteinExistence type="predicted"/>
<accession>A0A7W6BNC1</accession>
<feature type="region of interest" description="Disordered" evidence="1">
    <location>
        <begin position="398"/>
        <end position="417"/>
    </location>
</feature>
<dbReference type="Proteomes" id="UP000571950">
    <property type="component" value="Unassembled WGS sequence"/>
</dbReference>
<name>A0A7W6BNC1_9SPHN</name>
<dbReference type="NCBIfam" id="TIGR01537">
    <property type="entry name" value="portal_HK97"/>
    <property type="match status" value="1"/>
</dbReference>
<dbReference type="InterPro" id="IPR006944">
    <property type="entry name" value="Phage/GTA_portal"/>
</dbReference>
<gene>
    <name evidence="2" type="ORF">GGR43_004051</name>
</gene>
<dbReference type="EMBL" id="JACIDT010000022">
    <property type="protein sequence ID" value="MBB3928307.1"/>
    <property type="molecule type" value="Genomic_DNA"/>
</dbReference>
<dbReference type="AlphaFoldDB" id="A0A7W6BNC1"/>
<organism evidence="2 3">
    <name type="scientific">Sphingobium jiangsuense</name>
    <dbReference type="NCBI Taxonomy" id="870476"/>
    <lineage>
        <taxon>Bacteria</taxon>
        <taxon>Pseudomonadati</taxon>
        <taxon>Pseudomonadota</taxon>
        <taxon>Alphaproteobacteria</taxon>
        <taxon>Sphingomonadales</taxon>
        <taxon>Sphingomonadaceae</taxon>
        <taxon>Sphingobium</taxon>
    </lineage>
</organism>
<dbReference type="RefSeq" id="WP_188073592.1">
    <property type="nucleotide sequence ID" value="NZ_BSPS01000069.1"/>
</dbReference>
<protein>
    <submittedName>
        <fullName evidence="2">HK97 family phage portal protein</fullName>
    </submittedName>
</protein>
<evidence type="ECO:0000256" key="1">
    <source>
        <dbReference type="SAM" id="MobiDB-lite"/>
    </source>
</evidence>